<dbReference type="Pfam" id="PF05638">
    <property type="entry name" value="T6SS_HCP"/>
    <property type="match status" value="1"/>
</dbReference>
<sequence length="161" mass="18219">MAIPAYLWLKDEQGNDIKGSVSVTGREGSIEVLEFNHSIYIPTDNDTGELTGTRKHGAIMLKKAFDASSPYLFKACCNGQKLMQAVIRWYQIDDSGQEVEYYQHVLDGVKINSFSPKMANTKDPAFEKVPHIEGISLRYEKITHTYLDGNISHFDSWNEGR</sequence>
<proteinExistence type="predicted"/>
<name>A0A918KI29_9GAMM</name>
<dbReference type="AlphaFoldDB" id="A0A918KI29"/>
<dbReference type="SUPFAM" id="SSF141452">
    <property type="entry name" value="Hcp1-like"/>
    <property type="match status" value="1"/>
</dbReference>
<accession>A0A918KI29</accession>
<keyword evidence="2" id="KW-1185">Reference proteome</keyword>
<evidence type="ECO:0000313" key="2">
    <source>
        <dbReference type="Proteomes" id="UP000626148"/>
    </source>
</evidence>
<dbReference type="NCBIfam" id="TIGR03344">
    <property type="entry name" value="VI_effect_Hcp1"/>
    <property type="match status" value="1"/>
</dbReference>
<gene>
    <name evidence="1" type="ORF">GCM10007392_33010</name>
</gene>
<reference evidence="1" key="1">
    <citation type="journal article" date="2014" name="Int. J. Syst. Evol. Microbiol.">
        <title>Complete genome sequence of Corynebacterium casei LMG S-19264T (=DSM 44701T), isolated from a smear-ripened cheese.</title>
        <authorList>
            <consortium name="US DOE Joint Genome Institute (JGI-PGF)"/>
            <person name="Walter F."/>
            <person name="Albersmeier A."/>
            <person name="Kalinowski J."/>
            <person name="Ruckert C."/>
        </authorList>
    </citation>
    <scope>NUCLEOTIDE SEQUENCE</scope>
    <source>
        <strain evidence="1">KCTC 22169</strain>
    </source>
</reference>
<dbReference type="Proteomes" id="UP000626148">
    <property type="component" value="Unassembled WGS sequence"/>
</dbReference>
<dbReference type="InterPro" id="IPR052947">
    <property type="entry name" value="T6SS_Hcp1_domain"/>
</dbReference>
<dbReference type="PANTHER" id="PTHR34319:SF6">
    <property type="entry name" value="MAJOR EXPORTED PROTEIN"/>
    <property type="match status" value="1"/>
</dbReference>
<dbReference type="Gene3D" id="2.30.110.20">
    <property type="entry name" value="Hcp1-like"/>
    <property type="match status" value="1"/>
</dbReference>
<dbReference type="EMBL" id="BMXR01000008">
    <property type="protein sequence ID" value="GGX62508.1"/>
    <property type="molecule type" value="Genomic_DNA"/>
</dbReference>
<organism evidence="1 2">
    <name type="scientific">Saccharospirillum salsuginis</name>
    <dbReference type="NCBI Taxonomy" id="418750"/>
    <lineage>
        <taxon>Bacteria</taxon>
        <taxon>Pseudomonadati</taxon>
        <taxon>Pseudomonadota</taxon>
        <taxon>Gammaproteobacteria</taxon>
        <taxon>Oceanospirillales</taxon>
        <taxon>Saccharospirillaceae</taxon>
        <taxon>Saccharospirillum</taxon>
    </lineage>
</organism>
<dbReference type="RefSeq" id="WP_189610682.1">
    <property type="nucleotide sequence ID" value="NZ_BMXR01000008.1"/>
</dbReference>
<dbReference type="InterPro" id="IPR036624">
    <property type="entry name" value="Hcp1-lik_sf"/>
</dbReference>
<dbReference type="PANTHER" id="PTHR34319">
    <property type="entry name" value="MAJOR EXPORTED PROTEIN"/>
    <property type="match status" value="1"/>
</dbReference>
<evidence type="ECO:0008006" key="3">
    <source>
        <dbReference type="Google" id="ProtNLM"/>
    </source>
</evidence>
<reference evidence="1" key="2">
    <citation type="submission" date="2020-09" db="EMBL/GenBank/DDBJ databases">
        <authorList>
            <person name="Sun Q."/>
            <person name="Kim S."/>
        </authorList>
    </citation>
    <scope>NUCLEOTIDE SEQUENCE</scope>
    <source>
        <strain evidence="1">KCTC 22169</strain>
    </source>
</reference>
<comment type="caution">
    <text evidence="1">The sequence shown here is derived from an EMBL/GenBank/DDBJ whole genome shotgun (WGS) entry which is preliminary data.</text>
</comment>
<dbReference type="InterPro" id="IPR008514">
    <property type="entry name" value="T6SS_Hcp"/>
</dbReference>
<evidence type="ECO:0000313" key="1">
    <source>
        <dbReference type="EMBL" id="GGX62508.1"/>
    </source>
</evidence>
<protein>
    <recommendedName>
        <fullName evidence="3">Type VI secretion system secreted protein Hcp</fullName>
    </recommendedName>
</protein>